<keyword evidence="2 5" id="KW-0812">Transmembrane</keyword>
<dbReference type="PANTHER" id="PTHR30249">
    <property type="entry name" value="PUTATIVE SEROTONIN TRANSPORTER"/>
    <property type="match status" value="1"/>
</dbReference>
<name>A0A5C1QGU2_9SPIO</name>
<evidence type="ECO:0000256" key="1">
    <source>
        <dbReference type="ARBA" id="ARBA00004141"/>
    </source>
</evidence>
<comment type="subcellular location">
    <subcellularLocation>
        <location evidence="1">Membrane</location>
        <topology evidence="1">Multi-pass membrane protein</topology>
    </subcellularLocation>
</comment>
<dbReference type="EMBL" id="CP035807">
    <property type="protein sequence ID" value="QEN06299.1"/>
    <property type="molecule type" value="Genomic_DNA"/>
</dbReference>
<feature type="transmembrane region" description="Helical" evidence="5">
    <location>
        <begin position="84"/>
        <end position="104"/>
    </location>
</feature>
<evidence type="ECO:0000256" key="3">
    <source>
        <dbReference type="ARBA" id="ARBA00022989"/>
    </source>
</evidence>
<dbReference type="PANTHER" id="PTHR30249:SF0">
    <property type="entry name" value="PLASTIDAL GLYCOLATE_GLYCERATE TRANSLOCATOR 1, CHLOROPLASTIC"/>
    <property type="match status" value="1"/>
</dbReference>
<evidence type="ECO:0000256" key="5">
    <source>
        <dbReference type="SAM" id="Phobius"/>
    </source>
</evidence>
<keyword evidence="4 5" id="KW-0472">Membrane</keyword>
<dbReference type="Pfam" id="PF04172">
    <property type="entry name" value="LrgB"/>
    <property type="match status" value="1"/>
</dbReference>
<dbReference type="RefSeq" id="WP_149569525.1">
    <property type="nucleotide sequence ID" value="NZ_CP035807.1"/>
</dbReference>
<feature type="transmembrane region" description="Helical" evidence="5">
    <location>
        <begin position="201"/>
        <end position="220"/>
    </location>
</feature>
<evidence type="ECO:0000313" key="7">
    <source>
        <dbReference type="Proteomes" id="UP000323824"/>
    </source>
</evidence>
<feature type="transmembrane region" description="Helical" evidence="5">
    <location>
        <begin position="53"/>
        <end position="72"/>
    </location>
</feature>
<reference evidence="6 7" key="1">
    <citation type="submission" date="2019-02" db="EMBL/GenBank/DDBJ databases">
        <authorList>
            <person name="Fomenkov A."/>
            <person name="Dubinina G."/>
            <person name="Grabovich M."/>
            <person name="Vincze T."/>
            <person name="Roberts R.J."/>
        </authorList>
    </citation>
    <scope>NUCLEOTIDE SEQUENCE [LARGE SCALE GENOMIC DNA]</scope>
    <source>
        <strain evidence="6 7">P</strain>
    </source>
</reference>
<dbReference type="GO" id="GO:0016020">
    <property type="term" value="C:membrane"/>
    <property type="evidence" value="ECO:0007669"/>
    <property type="project" value="UniProtKB-SubCell"/>
</dbReference>
<dbReference type="Proteomes" id="UP000323824">
    <property type="component" value="Chromosome"/>
</dbReference>
<feature type="transmembrane region" description="Helical" evidence="5">
    <location>
        <begin position="25"/>
        <end position="47"/>
    </location>
</feature>
<gene>
    <name evidence="6" type="ORF">EW093_16915</name>
</gene>
<evidence type="ECO:0000256" key="2">
    <source>
        <dbReference type="ARBA" id="ARBA00022692"/>
    </source>
</evidence>
<evidence type="ECO:0000256" key="4">
    <source>
        <dbReference type="ARBA" id="ARBA00023136"/>
    </source>
</evidence>
<accession>A0A5C1QGU2</accession>
<dbReference type="InterPro" id="IPR007300">
    <property type="entry name" value="CidB/LrgB"/>
</dbReference>
<feature type="transmembrane region" description="Helical" evidence="5">
    <location>
        <begin position="138"/>
        <end position="157"/>
    </location>
</feature>
<dbReference type="KEGG" id="sper:EW093_16915"/>
<proteinExistence type="predicted"/>
<evidence type="ECO:0000313" key="6">
    <source>
        <dbReference type="EMBL" id="QEN06299.1"/>
    </source>
</evidence>
<dbReference type="AlphaFoldDB" id="A0A5C1QGU2"/>
<reference evidence="6 7" key="2">
    <citation type="submission" date="2019-09" db="EMBL/GenBank/DDBJ databases">
        <title>Complete Genome Sequence and Methylome Analysis of free living Spirochaetas.</title>
        <authorList>
            <person name="Leshcheva N."/>
            <person name="Mikheeva N."/>
        </authorList>
    </citation>
    <scope>NUCLEOTIDE SEQUENCE [LARGE SCALE GENOMIC DNA]</scope>
    <source>
        <strain evidence="6 7">P</strain>
    </source>
</reference>
<sequence>MNYIFLTITFYIVFTKLQQKTKIPLLNPVLLSVAFLILFLKVTGITYEEYLTGGKFISIFLGPATVALALPLYNNWDILKKRGLVLIIGILVGSIVAITSVWFLSKLFGVNSEITLSLLPKSITTPIGMEVSKKIGGIPSLTVSVIVLTGILGNILAPILFRLFNIKDSVAIGAALGTSAHAIGTSKAIELGEVEGAISGVSIGVAGLITSLIIPLLLLIF</sequence>
<protein>
    <submittedName>
        <fullName evidence="6">LrgB family protein</fullName>
    </submittedName>
</protein>
<keyword evidence="3 5" id="KW-1133">Transmembrane helix</keyword>
<keyword evidence="7" id="KW-1185">Reference proteome</keyword>
<dbReference type="OrthoDB" id="9811701at2"/>
<organism evidence="6 7">
    <name type="scientific">Thiospirochaeta perfilievii</name>
    <dbReference type="NCBI Taxonomy" id="252967"/>
    <lineage>
        <taxon>Bacteria</taxon>
        <taxon>Pseudomonadati</taxon>
        <taxon>Spirochaetota</taxon>
        <taxon>Spirochaetia</taxon>
        <taxon>Spirochaetales</taxon>
        <taxon>Spirochaetaceae</taxon>
        <taxon>Thiospirochaeta</taxon>
    </lineage>
</organism>